<evidence type="ECO:0000256" key="2">
    <source>
        <dbReference type="ARBA" id="ARBA00022679"/>
    </source>
</evidence>
<dbReference type="Pfam" id="PF00132">
    <property type="entry name" value="Hexapep"/>
    <property type="match status" value="1"/>
</dbReference>
<keyword evidence="2" id="KW-0808">Transferase</keyword>
<dbReference type="CDD" id="cd03360">
    <property type="entry name" value="LbH_AT_putative"/>
    <property type="match status" value="1"/>
</dbReference>
<comment type="similarity">
    <text evidence="1">Belongs to the transferase hexapeptide repeat family.</text>
</comment>
<keyword evidence="3" id="KW-0677">Repeat</keyword>
<dbReference type="RefSeq" id="WP_169035587.1">
    <property type="nucleotide sequence ID" value="NZ_LANA01000001.1"/>
</dbReference>
<evidence type="ECO:0000313" key="5">
    <source>
        <dbReference type="EMBL" id="NMN67069.1"/>
    </source>
</evidence>
<name>A0ABX1T0R2_PELUQ</name>
<dbReference type="PROSITE" id="PS00101">
    <property type="entry name" value="HEXAPEP_TRANSFERASES"/>
    <property type="match status" value="1"/>
</dbReference>
<gene>
    <name evidence="5" type="ORF">VP91_00002020</name>
</gene>
<sequence>MIKKVLQKSIIIYGGKSTSFIITEMIDKKKYKVKFIFDPFMKNVEFETKAIFSNKKKDLKNMIKKSNFFAVGIAREHGLARVKISQKLETYGLKPISLISKSAIIDNSSKIGEGLLAMPACIVHKKVKIGKYCILNSNSCVDHESNIGEGVHIMGSAYVAGRVTVGDYATIGANATILPDINIGKNAIVGAGAVVTKDVKQNEIVVGNPAKFLKKNNPGYRIDIFKNI</sequence>
<proteinExistence type="inferred from homology"/>
<protein>
    <submittedName>
        <fullName evidence="5">Sugar O-acyltransferase (Sialic acid O-acetyltransferase NeuD family)</fullName>
    </submittedName>
</protein>
<dbReference type="InterPro" id="IPR050179">
    <property type="entry name" value="Trans_hexapeptide_repeat"/>
</dbReference>
<dbReference type="Proteomes" id="UP001166004">
    <property type="component" value="Unassembled WGS sequence"/>
</dbReference>
<evidence type="ECO:0000256" key="3">
    <source>
        <dbReference type="ARBA" id="ARBA00022737"/>
    </source>
</evidence>
<dbReference type="InterPro" id="IPR018357">
    <property type="entry name" value="Hexapep_transf_CS"/>
</dbReference>
<accession>A0ABX1T0R2</accession>
<keyword evidence="4" id="KW-0012">Acyltransferase</keyword>
<keyword evidence="6" id="KW-1185">Reference proteome</keyword>
<dbReference type="InterPro" id="IPR001451">
    <property type="entry name" value="Hexapep"/>
</dbReference>
<evidence type="ECO:0000313" key="6">
    <source>
        <dbReference type="Proteomes" id="UP001166004"/>
    </source>
</evidence>
<dbReference type="InterPro" id="IPR020019">
    <property type="entry name" value="AcTrfase_PglD-like"/>
</dbReference>
<dbReference type="InterPro" id="IPR011004">
    <property type="entry name" value="Trimer_LpxA-like_sf"/>
</dbReference>
<comment type="caution">
    <text evidence="5">The sequence shown here is derived from an EMBL/GenBank/DDBJ whole genome shotgun (WGS) entry which is preliminary data.</text>
</comment>
<dbReference type="PANTHER" id="PTHR43300:SF7">
    <property type="entry name" value="UDP-N-ACETYLBACILLOSAMINE N-ACETYLTRANSFERASE"/>
    <property type="match status" value="1"/>
</dbReference>
<evidence type="ECO:0000256" key="4">
    <source>
        <dbReference type="ARBA" id="ARBA00023315"/>
    </source>
</evidence>
<dbReference type="SUPFAM" id="SSF51161">
    <property type="entry name" value="Trimeric LpxA-like enzymes"/>
    <property type="match status" value="1"/>
</dbReference>
<dbReference type="Gene3D" id="2.160.10.10">
    <property type="entry name" value="Hexapeptide repeat proteins"/>
    <property type="match status" value="1"/>
</dbReference>
<organism evidence="5 6">
    <name type="scientific">Pelagibacter ubique</name>
    <dbReference type="NCBI Taxonomy" id="198252"/>
    <lineage>
        <taxon>Bacteria</taxon>
        <taxon>Pseudomonadati</taxon>
        <taxon>Pseudomonadota</taxon>
        <taxon>Alphaproteobacteria</taxon>
        <taxon>Candidatus Pelagibacterales</taxon>
        <taxon>Candidatus Pelagibacteraceae</taxon>
        <taxon>Candidatus Pelagibacter</taxon>
    </lineage>
</organism>
<evidence type="ECO:0000256" key="1">
    <source>
        <dbReference type="ARBA" id="ARBA00007274"/>
    </source>
</evidence>
<reference evidence="5 6" key="1">
    <citation type="submission" date="2019-07" db="EMBL/GenBank/DDBJ databases">
        <title>SAR11 Genome Evolution.</title>
        <authorList>
            <person name="Giovannoni S."/>
        </authorList>
    </citation>
    <scope>NUCLEOTIDE SEQUENCE [LARGE SCALE GENOMIC DNA]</scope>
    <source>
        <strain evidence="5 6">HTCC9565</strain>
    </source>
</reference>
<dbReference type="EMBL" id="LANA01000001">
    <property type="protein sequence ID" value="NMN67069.1"/>
    <property type="molecule type" value="Genomic_DNA"/>
</dbReference>
<dbReference type="NCBIfam" id="TIGR03570">
    <property type="entry name" value="NeuD_NnaD"/>
    <property type="match status" value="1"/>
</dbReference>
<dbReference type="PANTHER" id="PTHR43300">
    <property type="entry name" value="ACETYLTRANSFERASE"/>
    <property type="match status" value="1"/>
</dbReference>